<dbReference type="PANTHER" id="PTHR43630:SF2">
    <property type="entry name" value="GLYCOSYLTRANSFERASE"/>
    <property type="match status" value="1"/>
</dbReference>
<sequence>MGGARLAGGIQEKMKRLSVALATFNEAENLPACLDSIKGWAAEIVIVDGGSSDQTRQIAQQYGAKVIKTTNPPLFHINKQKAIDACTGEWILQLDADERVSLALKKEILKTINQPSISHQSATNQPINGFWLPRKNFFLGRFLTKGGQYPDYTLRLYRRGKGRLPCQSVHEQAVVDGQTGYLKNDLLHMADPNFRRYLKRFGRYTDLLAGELSQQKLKINLINSVKYLFGKPLVWFASTYVGHKGFVDGWAGFVFSFFSALRFAVSYVKYWQHQK</sequence>
<dbReference type="AlphaFoldDB" id="A0A2M6XBG1"/>
<dbReference type="InterPro" id="IPR029044">
    <property type="entry name" value="Nucleotide-diphossugar_trans"/>
</dbReference>
<gene>
    <name evidence="3" type="ORF">COT66_00405</name>
</gene>
<dbReference type="SUPFAM" id="SSF53448">
    <property type="entry name" value="Nucleotide-diphospho-sugar transferases"/>
    <property type="match status" value="1"/>
</dbReference>
<feature type="domain" description="Glycosyltransferase 2-like" evidence="2">
    <location>
        <begin position="18"/>
        <end position="137"/>
    </location>
</feature>
<accession>A0A2M6XBG1</accession>
<dbReference type="EMBL" id="PEZK01000007">
    <property type="protein sequence ID" value="PIU02407.1"/>
    <property type="molecule type" value="Genomic_DNA"/>
</dbReference>
<evidence type="ECO:0000313" key="3">
    <source>
        <dbReference type="EMBL" id="PIU02407.1"/>
    </source>
</evidence>
<keyword evidence="1" id="KW-1133">Transmembrane helix</keyword>
<dbReference type="Proteomes" id="UP000231214">
    <property type="component" value="Unassembled WGS sequence"/>
</dbReference>
<evidence type="ECO:0000313" key="4">
    <source>
        <dbReference type="Proteomes" id="UP000231214"/>
    </source>
</evidence>
<evidence type="ECO:0000259" key="2">
    <source>
        <dbReference type="Pfam" id="PF00535"/>
    </source>
</evidence>
<dbReference type="Pfam" id="PF00535">
    <property type="entry name" value="Glycos_transf_2"/>
    <property type="match status" value="1"/>
</dbReference>
<comment type="caution">
    <text evidence="3">The sequence shown here is derived from an EMBL/GenBank/DDBJ whole genome shotgun (WGS) entry which is preliminary data.</text>
</comment>
<reference evidence="4" key="1">
    <citation type="submission" date="2017-09" db="EMBL/GenBank/DDBJ databases">
        <title>Depth-based differentiation of microbial function through sediment-hosted aquifers and enrichment of novel symbionts in the deep terrestrial subsurface.</title>
        <authorList>
            <person name="Probst A.J."/>
            <person name="Ladd B."/>
            <person name="Jarett J.K."/>
            <person name="Geller-Mcgrath D.E."/>
            <person name="Sieber C.M.K."/>
            <person name="Emerson J.B."/>
            <person name="Anantharaman K."/>
            <person name="Thomas B.C."/>
            <person name="Malmstrom R."/>
            <person name="Stieglmeier M."/>
            <person name="Klingl A."/>
            <person name="Woyke T."/>
            <person name="Ryan C.M."/>
            <person name="Banfield J.F."/>
        </authorList>
    </citation>
    <scope>NUCLEOTIDE SEQUENCE [LARGE SCALE GENOMIC DNA]</scope>
</reference>
<dbReference type="InterPro" id="IPR001173">
    <property type="entry name" value="Glyco_trans_2-like"/>
</dbReference>
<evidence type="ECO:0000256" key="1">
    <source>
        <dbReference type="SAM" id="Phobius"/>
    </source>
</evidence>
<keyword evidence="1" id="KW-0472">Membrane</keyword>
<feature type="transmembrane region" description="Helical" evidence="1">
    <location>
        <begin position="249"/>
        <end position="268"/>
    </location>
</feature>
<protein>
    <recommendedName>
        <fullName evidence="2">Glycosyltransferase 2-like domain-containing protein</fullName>
    </recommendedName>
</protein>
<dbReference type="CDD" id="cd02511">
    <property type="entry name" value="Beta4Glucosyltransferase"/>
    <property type="match status" value="1"/>
</dbReference>
<organism evidence="3 4">
    <name type="scientific">Candidatus Shapirobacteria bacterium CG09_land_8_20_14_0_10_49_15</name>
    <dbReference type="NCBI Taxonomy" id="1974482"/>
    <lineage>
        <taxon>Bacteria</taxon>
        <taxon>Candidatus Shapironibacteriota</taxon>
    </lineage>
</organism>
<name>A0A2M6XBG1_9BACT</name>
<dbReference type="PANTHER" id="PTHR43630">
    <property type="entry name" value="POLY-BETA-1,6-N-ACETYL-D-GLUCOSAMINE SYNTHASE"/>
    <property type="match status" value="1"/>
</dbReference>
<dbReference type="Gene3D" id="3.90.550.10">
    <property type="entry name" value="Spore Coat Polysaccharide Biosynthesis Protein SpsA, Chain A"/>
    <property type="match status" value="1"/>
</dbReference>
<proteinExistence type="predicted"/>
<keyword evidence="1" id="KW-0812">Transmembrane</keyword>